<feature type="transmembrane region" description="Helical" evidence="1">
    <location>
        <begin position="12"/>
        <end position="31"/>
    </location>
</feature>
<sequence length="238" mass="26568">MNPTPAAPRQYRYYEFVMAAFVAVYLCSNLIGPAKAAQIELPLIGAVTFGAGVLFFPISYIFGDVLTEVYGYARARRVIWAGFGAMIFASLMAWVVVKLPPAPGWQNQAAYEIAYGSTWRIVAASLTAFFCGEFVNSFVLAKMKVWTEGRHLWARTIGSTVVGEGVDSLLFYPLAFWNSGLIPNELLPAVMVGQFVSKVMVEVVFTPLTYRIVAFLKRAEREDYYDRDTDFTPFSIRA</sequence>
<dbReference type="NCBIfam" id="TIGR00697">
    <property type="entry name" value="queuosine precursor transporter"/>
    <property type="match status" value="1"/>
</dbReference>
<comment type="function">
    <text evidence="1">Involved in the import of queuosine (Q) precursors, required for Q precursor salvage.</text>
</comment>
<proteinExistence type="inferred from homology"/>
<name>A1K1M0_AZOSB</name>
<reference evidence="2 3" key="1">
    <citation type="journal article" date="2006" name="Nat. Biotechnol.">
        <title>Complete genome of the mutualistic, N2-fixing grass endophyte Azoarcus sp. strain BH72.</title>
        <authorList>
            <person name="Krause A."/>
            <person name="Ramakumar A."/>
            <person name="Bartels D."/>
            <person name="Battistoni F."/>
            <person name="Bekel T."/>
            <person name="Boch J."/>
            <person name="Boehm M."/>
            <person name="Friedrich F."/>
            <person name="Hurek T."/>
            <person name="Krause L."/>
            <person name="Linke B."/>
            <person name="McHardy A.C."/>
            <person name="Sarkar A."/>
            <person name="Schneiker S."/>
            <person name="Syed A.A."/>
            <person name="Thauer R."/>
            <person name="Vorhoelter F.-J."/>
            <person name="Weidner S."/>
            <person name="Puehler A."/>
            <person name="Reinhold-Hurek B."/>
            <person name="Kaiser O."/>
            <person name="Goesmann A."/>
        </authorList>
    </citation>
    <scope>NUCLEOTIDE SEQUENCE [LARGE SCALE GENOMIC DNA]</scope>
    <source>
        <strain evidence="2 3">BH72</strain>
    </source>
</reference>
<dbReference type="EMBL" id="AM406670">
    <property type="protein sequence ID" value="CAL92725.1"/>
    <property type="molecule type" value="Genomic_DNA"/>
</dbReference>
<dbReference type="Pfam" id="PF02592">
    <property type="entry name" value="Vut_1"/>
    <property type="match status" value="1"/>
</dbReference>
<dbReference type="Proteomes" id="UP000002588">
    <property type="component" value="Chromosome"/>
</dbReference>
<dbReference type="InterPro" id="IPR003744">
    <property type="entry name" value="YhhQ"/>
</dbReference>
<evidence type="ECO:0000256" key="1">
    <source>
        <dbReference type="HAMAP-Rule" id="MF_02088"/>
    </source>
</evidence>
<dbReference type="GO" id="GO:0005886">
    <property type="term" value="C:plasma membrane"/>
    <property type="evidence" value="ECO:0007669"/>
    <property type="project" value="UniProtKB-SubCell"/>
</dbReference>
<dbReference type="KEGG" id="azo:azo0107"/>
<accession>A1K1M0</accession>
<keyword evidence="1" id="KW-0812">Transmembrane</keyword>
<dbReference type="HAMAP" id="MF_02088">
    <property type="entry name" value="Q_prec_transport"/>
    <property type="match status" value="1"/>
</dbReference>
<dbReference type="STRING" id="62928.azo0107"/>
<keyword evidence="3" id="KW-1185">Reference proteome</keyword>
<dbReference type="eggNOG" id="COG1738">
    <property type="taxonomic scope" value="Bacteria"/>
</dbReference>
<feature type="transmembrane region" description="Helical" evidence="1">
    <location>
        <begin position="117"/>
        <end position="140"/>
    </location>
</feature>
<evidence type="ECO:0000313" key="2">
    <source>
        <dbReference type="EMBL" id="CAL92725.1"/>
    </source>
</evidence>
<keyword evidence="1" id="KW-1133">Transmembrane helix</keyword>
<dbReference type="HOGENOM" id="CLU_075503_1_2_4"/>
<dbReference type="OrthoDB" id="9805479at2"/>
<dbReference type="AlphaFoldDB" id="A1K1M0"/>
<gene>
    <name evidence="2" type="ordered locus">azo0107</name>
</gene>
<dbReference type="PANTHER" id="PTHR34300">
    <property type="entry name" value="QUEUOSINE PRECURSOR TRANSPORTER-RELATED"/>
    <property type="match status" value="1"/>
</dbReference>
<comment type="similarity">
    <text evidence="1">Belongs to the vitamin uptake transporter (VUT/ECF) (TC 2.A.88) family. Q precursor transporter subfamily.</text>
</comment>
<keyword evidence="1" id="KW-1003">Cell membrane</keyword>
<protein>
    <recommendedName>
        <fullName evidence="1">Probable queuosine precursor transporter</fullName>
        <shortName evidence="1">Q precursor transporter</shortName>
    </recommendedName>
</protein>
<comment type="subcellular location">
    <subcellularLocation>
        <location evidence="1">Cell inner membrane</location>
        <topology evidence="1">Multi-pass membrane protein</topology>
    </subcellularLocation>
</comment>
<feature type="transmembrane region" description="Helical" evidence="1">
    <location>
        <begin position="43"/>
        <end position="66"/>
    </location>
</feature>
<organism evidence="2 3">
    <name type="scientific">Azoarcus sp. (strain BH72)</name>
    <dbReference type="NCBI Taxonomy" id="418699"/>
    <lineage>
        <taxon>Bacteria</taxon>
        <taxon>Pseudomonadati</taxon>
        <taxon>Pseudomonadota</taxon>
        <taxon>Betaproteobacteria</taxon>
        <taxon>Rhodocyclales</taxon>
        <taxon>Zoogloeaceae</taxon>
        <taxon>Azoarcus</taxon>
    </lineage>
</organism>
<keyword evidence="1" id="KW-0997">Cell inner membrane</keyword>
<evidence type="ECO:0000313" key="3">
    <source>
        <dbReference type="Proteomes" id="UP000002588"/>
    </source>
</evidence>
<keyword evidence="1" id="KW-0813">Transport</keyword>
<dbReference type="GO" id="GO:0022857">
    <property type="term" value="F:transmembrane transporter activity"/>
    <property type="evidence" value="ECO:0007669"/>
    <property type="project" value="UniProtKB-UniRule"/>
</dbReference>
<keyword evidence="1" id="KW-0472">Membrane</keyword>
<dbReference type="KEGG" id="aoa:dqs_0117"/>
<dbReference type="RefSeq" id="WP_011763844.1">
    <property type="nucleotide sequence ID" value="NC_008702.1"/>
</dbReference>
<dbReference type="PANTHER" id="PTHR34300:SF2">
    <property type="entry name" value="QUEUOSINE PRECURSOR TRANSPORTER-RELATED"/>
    <property type="match status" value="1"/>
</dbReference>
<feature type="transmembrane region" description="Helical" evidence="1">
    <location>
        <begin position="78"/>
        <end position="97"/>
    </location>
</feature>